<keyword evidence="1" id="KW-0963">Cytoplasm</keyword>
<dbReference type="Pfam" id="PF17864">
    <property type="entry name" value="AAA_lid_4"/>
    <property type="match status" value="1"/>
</dbReference>
<dbReference type="InterPro" id="IPR003593">
    <property type="entry name" value="AAA+_ATPase"/>
</dbReference>
<dbReference type="SUPFAM" id="SSF52540">
    <property type="entry name" value="P-loop containing nucleoside triphosphate hydrolases"/>
    <property type="match status" value="1"/>
</dbReference>
<reference evidence="10" key="1">
    <citation type="submission" date="2018-05" db="EMBL/GenBank/DDBJ databases">
        <authorList>
            <person name="Lanie J.A."/>
            <person name="Ng W.-L."/>
            <person name="Kazmierczak K.M."/>
            <person name="Andrzejewski T.M."/>
            <person name="Davidsen T.M."/>
            <person name="Wayne K.J."/>
            <person name="Tettelin H."/>
            <person name="Glass J.I."/>
            <person name="Rusch D."/>
            <person name="Podicherti R."/>
            <person name="Tsui H.-C.T."/>
            <person name="Winkler M.E."/>
        </authorList>
    </citation>
    <scope>NUCLEOTIDE SEQUENCE</scope>
</reference>
<dbReference type="InterPro" id="IPR008823">
    <property type="entry name" value="RuvB_wg_C"/>
</dbReference>
<dbReference type="HAMAP" id="MF_00016">
    <property type="entry name" value="DNA_HJ_migration_RuvB"/>
    <property type="match status" value="1"/>
</dbReference>
<sequence length="337" mass="38364">VSNEEKIVIASKEERSFDKQIRPKSFNEFIGQKSLVKSLKTYIIAAEERHEALDHILLYGPPGLGKTTLANIVANELKKGFYSSSGPVISIPGDLSGMLTNLQNRDVFFIDEIHRINTTVEEYLYSAMEDYRIDILIDSGPNARTVRIDLEPFTLVGATTRLGKITTPMRDRFGAIFRLEYYKTNEIFEVLERTTKILNVTIDKDALHEIALRSRGTPRVANRILRRVRDFAQVQKSKKITINQAIESLENIGIDKNGLEEMDRKILKNLISKFNGGPTGGKSLAISVNEDLQTIEDVYEPYLIKEGFIERTSRGRKATERAYKLFNIKKQESLFND</sequence>
<dbReference type="InterPro" id="IPR004605">
    <property type="entry name" value="DNA_helicase_Holl-junc_RuvB"/>
</dbReference>
<protein>
    <recommendedName>
        <fullName evidence="9">AAA+ ATPase domain-containing protein</fullName>
    </recommendedName>
</protein>
<keyword evidence="5" id="KW-0067">ATP-binding</keyword>
<dbReference type="Pfam" id="PF05491">
    <property type="entry name" value="WHD_RuvB"/>
    <property type="match status" value="1"/>
</dbReference>
<dbReference type="InterPro" id="IPR036390">
    <property type="entry name" value="WH_DNA-bd_sf"/>
</dbReference>
<dbReference type="SUPFAM" id="SSF46785">
    <property type="entry name" value="Winged helix' DNA-binding domain"/>
    <property type="match status" value="1"/>
</dbReference>
<dbReference type="Gene3D" id="3.40.50.300">
    <property type="entry name" value="P-loop containing nucleotide triphosphate hydrolases"/>
    <property type="match status" value="1"/>
</dbReference>
<organism evidence="10">
    <name type="scientific">marine metagenome</name>
    <dbReference type="NCBI Taxonomy" id="408172"/>
    <lineage>
        <taxon>unclassified sequences</taxon>
        <taxon>metagenomes</taxon>
        <taxon>ecological metagenomes</taxon>
    </lineage>
</organism>
<gene>
    <name evidence="10" type="ORF">METZ01_LOCUS1878</name>
</gene>
<evidence type="ECO:0000256" key="8">
    <source>
        <dbReference type="ARBA" id="ARBA00023204"/>
    </source>
</evidence>
<dbReference type="NCBIfam" id="NF000868">
    <property type="entry name" value="PRK00080.1"/>
    <property type="match status" value="1"/>
</dbReference>
<evidence type="ECO:0000313" key="10">
    <source>
        <dbReference type="EMBL" id="SUZ49024.1"/>
    </source>
</evidence>
<dbReference type="CDD" id="cd00009">
    <property type="entry name" value="AAA"/>
    <property type="match status" value="1"/>
</dbReference>
<evidence type="ECO:0000256" key="3">
    <source>
        <dbReference type="ARBA" id="ARBA00022763"/>
    </source>
</evidence>
<dbReference type="GO" id="GO:0009378">
    <property type="term" value="F:four-way junction helicase activity"/>
    <property type="evidence" value="ECO:0007669"/>
    <property type="project" value="InterPro"/>
</dbReference>
<evidence type="ECO:0000259" key="9">
    <source>
        <dbReference type="SMART" id="SM00382"/>
    </source>
</evidence>
<dbReference type="GO" id="GO:0003677">
    <property type="term" value="F:DNA binding"/>
    <property type="evidence" value="ECO:0007669"/>
    <property type="project" value="UniProtKB-KW"/>
</dbReference>
<accession>A0A381N4M2</accession>
<keyword evidence="6" id="KW-0238">DNA-binding</keyword>
<evidence type="ECO:0000256" key="7">
    <source>
        <dbReference type="ARBA" id="ARBA00023172"/>
    </source>
</evidence>
<dbReference type="GO" id="GO:0006281">
    <property type="term" value="P:DNA repair"/>
    <property type="evidence" value="ECO:0007669"/>
    <property type="project" value="UniProtKB-KW"/>
</dbReference>
<keyword evidence="7" id="KW-0233">DNA recombination</keyword>
<feature type="non-terminal residue" evidence="10">
    <location>
        <position position="1"/>
    </location>
</feature>
<dbReference type="GO" id="GO:0016787">
    <property type="term" value="F:hydrolase activity"/>
    <property type="evidence" value="ECO:0007669"/>
    <property type="project" value="UniProtKB-KW"/>
</dbReference>
<dbReference type="Gene3D" id="1.10.8.60">
    <property type="match status" value="1"/>
</dbReference>
<evidence type="ECO:0000256" key="6">
    <source>
        <dbReference type="ARBA" id="ARBA00023125"/>
    </source>
</evidence>
<keyword evidence="2" id="KW-0547">Nucleotide-binding</keyword>
<dbReference type="SMART" id="SM00382">
    <property type="entry name" value="AAA"/>
    <property type="match status" value="1"/>
</dbReference>
<dbReference type="InterPro" id="IPR027417">
    <property type="entry name" value="P-loop_NTPase"/>
</dbReference>
<dbReference type="GO" id="GO:0006310">
    <property type="term" value="P:DNA recombination"/>
    <property type="evidence" value="ECO:0007669"/>
    <property type="project" value="UniProtKB-KW"/>
</dbReference>
<dbReference type="Gene3D" id="1.10.10.10">
    <property type="entry name" value="Winged helix-like DNA-binding domain superfamily/Winged helix DNA-binding domain"/>
    <property type="match status" value="1"/>
</dbReference>
<dbReference type="NCBIfam" id="TIGR00635">
    <property type="entry name" value="ruvB"/>
    <property type="match status" value="1"/>
</dbReference>
<keyword evidence="3" id="KW-0227">DNA damage</keyword>
<evidence type="ECO:0000256" key="2">
    <source>
        <dbReference type="ARBA" id="ARBA00022741"/>
    </source>
</evidence>
<evidence type="ECO:0000256" key="4">
    <source>
        <dbReference type="ARBA" id="ARBA00022801"/>
    </source>
</evidence>
<dbReference type="InterPro" id="IPR036388">
    <property type="entry name" value="WH-like_DNA-bd_sf"/>
</dbReference>
<evidence type="ECO:0000256" key="1">
    <source>
        <dbReference type="ARBA" id="ARBA00022490"/>
    </source>
</evidence>
<keyword evidence="4" id="KW-0378">Hydrolase</keyword>
<dbReference type="InterPro" id="IPR008824">
    <property type="entry name" value="RuvB-like_N"/>
</dbReference>
<dbReference type="InterPro" id="IPR041445">
    <property type="entry name" value="AAA_lid_4"/>
</dbReference>
<dbReference type="PANTHER" id="PTHR42848:SF1">
    <property type="entry name" value="HOLLIDAY JUNCTION BRANCH MIGRATION COMPLEX SUBUNIT RUVB"/>
    <property type="match status" value="1"/>
</dbReference>
<dbReference type="AlphaFoldDB" id="A0A381N4M2"/>
<dbReference type="PANTHER" id="PTHR42848">
    <property type="match status" value="1"/>
</dbReference>
<feature type="domain" description="AAA+ ATPase" evidence="9">
    <location>
        <begin position="52"/>
        <end position="183"/>
    </location>
</feature>
<keyword evidence="8" id="KW-0234">DNA repair</keyword>
<proteinExistence type="inferred from homology"/>
<name>A0A381N4M2_9ZZZZ</name>
<dbReference type="EMBL" id="UINC01000099">
    <property type="protein sequence ID" value="SUZ49024.1"/>
    <property type="molecule type" value="Genomic_DNA"/>
</dbReference>
<evidence type="ECO:0000256" key="5">
    <source>
        <dbReference type="ARBA" id="ARBA00022840"/>
    </source>
</evidence>
<dbReference type="Pfam" id="PF05496">
    <property type="entry name" value="RuvB_N"/>
    <property type="match status" value="1"/>
</dbReference>
<dbReference type="GO" id="GO:0005524">
    <property type="term" value="F:ATP binding"/>
    <property type="evidence" value="ECO:0007669"/>
    <property type="project" value="UniProtKB-KW"/>
</dbReference>